<protein>
    <submittedName>
        <fullName evidence="1">Uncharacterized protein</fullName>
    </submittedName>
</protein>
<dbReference type="OrthoDB" id="5421757at2759"/>
<comment type="caution">
    <text evidence="1">The sequence shown here is derived from an EMBL/GenBank/DDBJ whole genome shotgun (WGS) entry which is preliminary data.</text>
</comment>
<proteinExistence type="predicted"/>
<dbReference type="EMBL" id="CAJVPD010000272">
    <property type="protein sequence ID" value="CAG8416527.1"/>
    <property type="molecule type" value="Genomic_DNA"/>
</dbReference>
<sequence>MREFFFQEYYTTSVWTQLMNFKQMQMGRIVMDPLTSNGDAALTGFVNVIHRITQLERTKAGFEFSEVTPPRLHDQGIYTEIESARADSLRLGQSINFWSDTHRRNFDTLVRMYYHATLIYSDQALSVTPIASTKMKASQNHIMNDLKQLGQLEAGFHHAQDFIWPLFIAGTELRGDLAGQALVECHFKTVMRICRTLDRDRVLSFLMSWWEEDSDRQTSWIQYARERSSDYNLLIV</sequence>
<organism evidence="1 2">
    <name type="scientific">Penicillium salamii</name>
    <dbReference type="NCBI Taxonomy" id="1612424"/>
    <lineage>
        <taxon>Eukaryota</taxon>
        <taxon>Fungi</taxon>
        <taxon>Dikarya</taxon>
        <taxon>Ascomycota</taxon>
        <taxon>Pezizomycotina</taxon>
        <taxon>Eurotiomycetes</taxon>
        <taxon>Eurotiomycetidae</taxon>
        <taxon>Eurotiales</taxon>
        <taxon>Aspergillaceae</taxon>
        <taxon>Penicillium</taxon>
    </lineage>
</organism>
<dbReference type="Pfam" id="PF11951">
    <property type="entry name" value="Fungal_trans_2"/>
    <property type="match status" value="1"/>
</dbReference>
<dbReference type="InterPro" id="IPR021858">
    <property type="entry name" value="Fun_TF"/>
</dbReference>
<gene>
    <name evidence="1" type="ORF">PSALAMII_LOCUS9256</name>
</gene>
<dbReference type="AlphaFoldDB" id="A0A9W4JWD9"/>
<accession>A0A9W4JWD9</accession>
<dbReference type="Proteomes" id="UP001152592">
    <property type="component" value="Unassembled WGS sequence"/>
</dbReference>
<evidence type="ECO:0000313" key="2">
    <source>
        <dbReference type="Proteomes" id="UP001152592"/>
    </source>
</evidence>
<reference evidence="1" key="1">
    <citation type="submission" date="2021-07" db="EMBL/GenBank/DDBJ databases">
        <authorList>
            <person name="Branca A.L. A."/>
        </authorList>
    </citation>
    <scope>NUCLEOTIDE SEQUENCE</scope>
</reference>
<name>A0A9W4JWD9_9EURO</name>
<evidence type="ECO:0000313" key="1">
    <source>
        <dbReference type="EMBL" id="CAG8416527.1"/>
    </source>
</evidence>